<name>A0A1H8EPZ5_9BACI</name>
<feature type="domain" description="AMP-dependent synthetase/ligase" evidence="3">
    <location>
        <begin position="11"/>
        <end position="381"/>
    </location>
</feature>
<dbReference type="Pfam" id="PF13193">
    <property type="entry name" value="AMP-binding_C"/>
    <property type="match status" value="1"/>
</dbReference>
<protein>
    <submittedName>
        <fullName evidence="5">Fatty-acyl-CoA synthase</fullName>
    </submittedName>
</protein>
<keyword evidence="2" id="KW-0436">Ligase</keyword>
<dbReference type="Proteomes" id="UP000198553">
    <property type="component" value="Unassembled WGS sequence"/>
</dbReference>
<dbReference type="RefSeq" id="WP_170843897.1">
    <property type="nucleotide sequence ID" value="NZ_FOBW01000010.1"/>
</dbReference>
<dbReference type="InterPro" id="IPR045851">
    <property type="entry name" value="AMP-bd_C_sf"/>
</dbReference>
<dbReference type="SUPFAM" id="SSF56801">
    <property type="entry name" value="Acetyl-CoA synthetase-like"/>
    <property type="match status" value="1"/>
</dbReference>
<evidence type="ECO:0000256" key="1">
    <source>
        <dbReference type="ARBA" id="ARBA00006432"/>
    </source>
</evidence>
<dbReference type="Gene3D" id="3.30.300.30">
    <property type="match status" value="1"/>
</dbReference>
<dbReference type="Pfam" id="PF00501">
    <property type="entry name" value="AMP-binding"/>
    <property type="match status" value="1"/>
</dbReference>
<comment type="similarity">
    <text evidence="1">Belongs to the ATP-dependent AMP-binding enzyme family.</text>
</comment>
<sequence>MQDWTVHNALTEAVVRHPNKRFLICNEQSISFKELDEISDVLASALLEEGFKKGDHLAVLALNQFEWLYTYFAAAKIGVAVVALNVRYRDSELVYMLNNAKVKGIVSISEFQGFNYPSFFDGIRDRIPTVEKFIYIETGTVCSPSFKELISRPLDKQRLEAAKQTVQEDDPVIIIYTSGTTGKPKGTLITNRSILESAKAQVDHLSIGEEDRTIGCLPLNHVGGITCTIHCSLLSFGSVVLIPEFIPETILKVIDQWKPTVFGGVPTMYIMLLSHPEIKSFDLSSLNICIIGGSNVDPELCRAIELQLPEAKIINLYGLSESSGACILSRLTDSIEMVQESIGVPIGQFKVKIVDNERKALPTGEDGELAIKGRCVAKGYLGLEEETEKVFSGDGWLYTGDIAYLDHEGYVVYKGRKKEMYIQGGYNVYPVEVENILLSHPKVAYAAGIGVPDEFLGEVGLFYIVPKQGQTISSDELIAYCNQHLADYKVPRQIVFVNHLPQTPAGKIQKTILKQQYLAQLQ</sequence>
<dbReference type="STRING" id="930146.SAMN05192533_11051"/>
<dbReference type="Gene3D" id="3.40.50.12780">
    <property type="entry name" value="N-terminal domain of ligase-like"/>
    <property type="match status" value="1"/>
</dbReference>
<keyword evidence="6" id="KW-1185">Reference proteome</keyword>
<evidence type="ECO:0000313" key="6">
    <source>
        <dbReference type="Proteomes" id="UP000198553"/>
    </source>
</evidence>
<dbReference type="InterPro" id="IPR000873">
    <property type="entry name" value="AMP-dep_synth/lig_dom"/>
</dbReference>
<dbReference type="PANTHER" id="PTHR43201:SF5">
    <property type="entry name" value="MEDIUM-CHAIN ACYL-COA LIGASE ACSF2, MITOCHONDRIAL"/>
    <property type="match status" value="1"/>
</dbReference>
<evidence type="ECO:0000313" key="5">
    <source>
        <dbReference type="EMBL" id="SEN21194.1"/>
    </source>
</evidence>
<gene>
    <name evidence="5" type="ORF">SAMN05192533_11051</name>
</gene>
<dbReference type="InterPro" id="IPR020845">
    <property type="entry name" value="AMP-binding_CS"/>
</dbReference>
<dbReference type="PROSITE" id="PS00455">
    <property type="entry name" value="AMP_BINDING"/>
    <property type="match status" value="1"/>
</dbReference>
<accession>A0A1H8EPZ5</accession>
<dbReference type="GO" id="GO:0006631">
    <property type="term" value="P:fatty acid metabolic process"/>
    <property type="evidence" value="ECO:0007669"/>
    <property type="project" value="TreeGrafter"/>
</dbReference>
<dbReference type="GO" id="GO:0031956">
    <property type="term" value="F:medium-chain fatty acid-CoA ligase activity"/>
    <property type="evidence" value="ECO:0007669"/>
    <property type="project" value="TreeGrafter"/>
</dbReference>
<reference evidence="6" key="1">
    <citation type="submission" date="2016-10" db="EMBL/GenBank/DDBJ databases">
        <authorList>
            <person name="Varghese N."/>
            <person name="Submissions S."/>
        </authorList>
    </citation>
    <scope>NUCLEOTIDE SEQUENCE [LARGE SCALE GENOMIC DNA]</scope>
    <source>
        <strain evidence="6">B48,IBRC-M 10115,DSM 25386,CECT 8001</strain>
    </source>
</reference>
<dbReference type="AlphaFoldDB" id="A0A1H8EPZ5"/>
<evidence type="ECO:0000256" key="2">
    <source>
        <dbReference type="ARBA" id="ARBA00022598"/>
    </source>
</evidence>
<dbReference type="PANTHER" id="PTHR43201">
    <property type="entry name" value="ACYL-COA SYNTHETASE"/>
    <property type="match status" value="1"/>
</dbReference>
<organism evidence="5 6">
    <name type="scientific">Mesobacillus persicus</name>
    <dbReference type="NCBI Taxonomy" id="930146"/>
    <lineage>
        <taxon>Bacteria</taxon>
        <taxon>Bacillati</taxon>
        <taxon>Bacillota</taxon>
        <taxon>Bacilli</taxon>
        <taxon>Bacillales</taxon>
        <taxon>Bacillaceae</taxon>
        <taxon>Mesobacillus</taxon>
    </lineage>
</organism>
<proteinExistence type="inferred from homology"/>
<dbReference type="InterPro" id="IPR025110">
    <property type="entry name" value="AMP-bd_C"/>
</dbReference>
<evidence type="ECO:0000259" key="3">
    <source>
        <dbReference type="Pfam" id="PF00501"/>
    </source>
</evidence>
<feature type="domain" description="AMP-binding enzyme C-terminal" evidence="4">
    <location>
        <begin position="432"/>
        <end position="507"/>
    </location>
</feature>
<dbReference type="InterPro" id="IPR042099">
    <property type="entry name" value="ANL_N_sf"/>
</dbReference>
<evidence type="ECO:0000259" key="4">
    <source>
        <dbReference type="Pfam" id="PF13193"/>
    </source>
</evidence>
<dbReference type="FunFam" id="3.30.300.30:FF:000008">
    <property type="entry name" value="2,3-dihydroxybenzoate-AMP ligase"/>
    <property type="match status" value="1"/>
</dbReference>
<dbReference type="EMBL" id="FOBW01000010">
    <property type="protein sequence ID" value="SEN21194.1"/>
    <property type="molecule type" value="Genomic_DNA"/>
</dbReference>